<dbReference type="GO" id="GO:0016491">
    <property type="term" value="F:oxidoreductase activity"/>
    <property type="evidence" value="ECO:0007669"/>
    <property type="project" value="InterPro"/>
</dbReference>
<dbReference type="EMBL" id="LHUR01000011">
    <property type="protein sequence ID" value="KOA21091.1"/>
    <property type="molecule type" value="Genomic_DNA"/>
</dbReference>
<feature type="domain" description="Rubrerythrin diiron-binding" evidence="1">
    <location>
        <begin position="36"/>
        <end position="102"/>
    </location>
</feature>
<gene>
    <name evidence="2" type="ORF">CLHOM_06790</name>
</gene>
<keyword evidence="3" id="KW-1185">Reference proteome</keyword>
<protein>
    <submittedName>
        <fullName evidence="2">Rubrerythrin</fullName>
    </submittedName>
</protein>
<dbReference type="RefSeq" id="WP_052220269.1">
    <property type="nucleotide sequence ID" value="NZ_LHUR01000011.1"/>
</dbReference>
<evidence type="ECO:0000259" key="1">
    <source>
        <dbReference type="Pfam" id="PF02915"/>
    </source>
</evidence>
<evidence type="ECO:0000313" key="2">
    <source>
        <dbReference type="EMBL" id="KOA21091.1"/>
    </source>
</evidence>
<sequence length="283" mass="33606">MAYVRNSMEQFNMNNMNNMGSMVNMQNDLMESLALVEKAVQGEREDELFYDYLISQAPTQEEKDIIISIRDDERKHNRMFRKIFKDFTQRDVKEDMNEQFEKPVSYIDGVKKALMGELRAVETYRKIRQGIPYTYYRDMLFEIITDEIKHSIKYNYILNLNLMRKRDKISGKEVKEKVSRSVEKIGSTIGEKSNYAFEKAKDKFIEERILEDILIPGIVQGVKNVYFADKKEADMRKEDNFKQDIGVRYVSGLVENLLRKVNEKVDVEEFFNHYVIPEIFKDK</sequence>
<dbReference type="GO" id="GO:0046872">
    <property type="term" value="F:metal ion binding"/>
    <property type="evidence" value="ECO:0007669"/>
    <property type="project" value="InterPro"/>
</dbReference>
<dbReference type="Pfam" id="PF02915">
    <property type="entry name" value="Rubrerythrin"/>
    <property type="match status" value="1"/>
</dbReference>
<evidence type="ECO:0000313" key="3">
    <source>
        <dbReference type="Proteomes" id="UP000037043"/>
    </source>
</evidence>
<dbReference type="SUPFAM" id="SSF47240">
    <property type="entry name" value="Ferritin-like"/>
    <property type="match status" value="1"/>
</dbReference>
<dbReference type="InterPro" id="IPR009078">
    <property type="entry name" value="Ferritin-like_SF"/>
</dbReference>
<dbReference type="AlphaFoldDB" id="A0A0L6ZDN5"/>
<comment type="caution">
    <text evidence="2">The sequence shown here is derived from an EMBL/GenBank/DDBJ whole genome shotgun (WGS) entry which is preliminary data.</text>
</comment>
<dbReference type="Gene3D" id="1.20.1260.10">
    <property type="match status" value="1"/>
</dbReference>
<reference evidence="3" key="1">
    <citation type="submission" date="2015-08" db="EMBL/GenBank/DDBJ databases">
        <title>Genome sequence of the strict anaerobe Clostridium homopropionicum LuHBu1 (DSM 5847T).</title>
        <authorList>
            <person name="Poehlein A."/>
            <person name="Beck M."/>
            <person name="Schiel-Bengelsdorf B."/>
            <person name="Bengelsdorf F.R."/>
            <person name="Daniel R."/>
            <person name="Duerre P."/>
        </authorList>
    </citation>
    <scope>NUCLEOTIDE SEQUENCE [LARGE SCALE GENOMIC DNA]</scope>
    <source>
        <strain evidence="3">DSM 5847</strain>
    </source>
</reference>
<dbReference type="STRING" id="36844.SAMN04488501_10441"/>
<name>A0A0L6ZDN5_9CLOT</name>
<dbReference type="CDD" id="cd00657">
    <property type="entry name" value="Ferritin_like"/>
    <property type="match status" value="1"/>
</dbReference>
<dbReference type="PATRIC" id="fig|1121318.3.peg.681"/>
<dbReference type="Proteomes" id="UP000037043">
    <property type="component" value="Unassembled WGS sequence"/>
</dbReference>
<proteinExistence type="predicted"/>
<accession>A0A0L6ZDN5</accession>
<dbReference type="InterPro" id="IPR003251">
    <property type="entry name" value="Rr_diiron-bd_dom"/>
</dbReference>
<organism evidence="2 3">
    <name type="scientific">Clostridium homopropionicum DSM 5847</name>
    <dbReference type="NCBI Taxonomy" id="1121318"/>
    <lineage>
        <taxon>Bacteria</taxon>
        <taxon>Bacillati</taxon>
        <taxon>Bacillota</taxon>
        <taxon>Clostridia</taxon>
        <taxon>Eubacteriales</taxon>
        <taxon>Clostridiaceae</taxon>
        <taxon>Clostridium</taxon>
    </lineage>
</organism>
<dbReference type="InterPro" id="IPR012347">
    <property type="entry name" value="Ferritin-like"/>
</dbReference>